<dbReference type="PROSITE" id="PS01318">
    <property type="entry name" value="TSAA_1"/>
    <property type="match status" value="1"/>
</dbReference>
<reference evidence="4" key="1">
    <citation type="submission" date="2019-01" db="EMBL/GenBank/DDBJ databases">
        <authorList>
            <consortium name="Genoscope - CEA"/>
            <person name="William W."/>
        </authorList>
    </citation>
    <scope>NUCLEOTIDE SEQUENCE</scope>
    <source>
        <strain evidence="4">CR-1</strain>
    </source>
</reference>
<dbReference type="AlphaFoldDB" id="A0A484HDN0"/>
<keyword evidence="4" id="KW-0489">Methyltransferase</keyword>
<dbReference type="PROSITE" id="PS51668">
    <property type="entry name" value="TSAA_2"/>
    <property type="match status" value="1"/>
</dbReference>
<dbReference type="Pfam" id="PF01980">
    <property type="entry name" value="TrmO_N"/>
    <property type="match status" value="1"/>
</dbReference>
<dbReference type="InterPro" id="IPR036414">
    <property type="entry name" value="YaeB_N_sf"/>
</dbReference>
<protein>
    <submittedName>
        <fullName evidence="4">tRNA (N6-threonylcarbamoyladenosine(37)-N6)-methyltransferase TrmO</fullName>
    </submittedName>
</protein>
<dbReference type="GO" id="GO:0032259">
    <property type="term" value="P:methylation"/>
    <property type="evidence" value="ECO:0007669"/>
    <property type="project" value="UniProtKB-KW"/>
</dbReference>
<dbReference type="InterPro" id="IPR040372">
    <property type="entry name" value="YaeB-like"/>
</dbReference>
<comment type="similarity">
    <text evidence="2">Belongs to the tRNA methyltransferase O family.</text>
</comment>
<dbReference type="CDD" id="cd09281">
    <property type="entry name" value="UPF0066"/>
    <property type="match status" value="1"/>
</dbReference>
<dbReference type="InterPro" id="IPR023368">
    <property type="entry name" value="UPF0066_cons_site"/>
</dbReference>
<evidence type="ECO:0000256" key="1">
    <source>
        <dbReference type="ARBA" id="ARBA00022691"/>
    </source>
</evidence>
<name>A0A484HDN0_9BACT</name>
<gene>
    <name evidence="4" type="primary">tsaA</name>
    <name evidence="4" type="ORF">EPICR_10085</name>
</gene>
<evidence type="ECO:0000259" key="3">
    <source>
        <dbReference type="PROSITE" id="PS51668"/>
    </source>
</evidence>
<keyword evidence="1" id="KW-0949">S-adenosyl-L-methionine</keyword>
<feature type="domain" description="TsaA-like" evidence="3">
    <location>
        <begin position="21"/>
        <end position="143"/>
    </location>
</feature>
<dbReference type="Gene3D" id="2.40.30.70">
    <property type="entry name" value="YaeB-like"/>
    <property type="match status" value="1"/>
</dbReference>
<keyword evidence="4" id="KW-0808">Transferase</keyword>
<accession>A0A484HDN0</accession>
<dbReference type="PANTHER" id="PTHR12818:SF0">
    <property type="entry name" value="TRNA (ADENINE(37)-N6)-METHYLTRANSFERASE"/>
    <property type="match status" value="1"/>
</dbReference>
<dbReference type="GO" id="GO:0008168">
    <property type="term" value="F:methyltransferase activity"/>
    <property type="evidence" value="ECO:0007669"/>
    <property type="project" value="UniProtKB-KW"/>
</dbReference>
<organism evidence="4">
    <name type="scientific">uncultured Desulfobacteraceae bacterium</name>
    <dbReference type="NCBI Taxonomy" id="218296"/>
    <lineage>
        <taxon>Bacteria</taxon>
        <taxon>Pseudomonadati</taxon>
        <taxon>Thermodesulfobacteriota</taxon>
        <taxon>Desulfobacteria</taxon>
        <taxon>Desulfobacterales</taxon>
        <taxon>Desulfobacteraceae</taxon>
        <taxon>environmental samples</taxon>
    </lineage>
</organism>
<sequence length="151" mass="17227">MGRPCQTNPINAMNSTNSFRLFPVGLVLKTESDVRIRIYPEYAGAMPGLEQFSHILALWWFHENDNARERGTLRVHPRGDKKNPLTGVFATRSPARPNLIAVTPCRIERIEEADIIVDDIDAFHHTPVIDVKPYFPLRDPDAVIRTPEWAK</sequence>
<dbReference type="SUPFAM" id="SSF118196">
    <property type="entry name" value="YaeB-like"/>
    <property type="match status" value="1"/>
</dbReference>
<proteinExistence type="inferred from homology"/>
<evidence type="ECO:0000313" key="4">
    <source>
        <dbReference type="EMBL" id="VEN72586.1"/>
    </source>
</evidence>
<dbReference type="InterPro" id="IPR036413">
    <property type="entry name" value="YaeB-like_sf"/>
</dbReference>
<dbReference type="EMBL" id="CAACVI010000001">
    <property type="protein sequence ID" value="VEN72586.1"/>
    <property type="molecule type" value="Genomic_DNA"/>
</dbReference>
<dbReference type="NCBIfam" id="TIGR00104">
    <property type="entry name" value="tRNA_TsaA"/>
    <property type="match status" value="1"/>
</dbReference>
<dbReference type="InterPro" id="IPR023370">
    <property type="entry name" value="TrmO-like_N"/>
</dbReference>
<dbReference type="PANTHER" id="PTHR12818">
    <property type="entry name" value="TRNA (ADENINE(37)-N6)-METHYLTRANSFERASE"/>
    <property type="match status" value="1"/>
</dbReference>
<evidence type="ECO:0000256" key="2">
    <source>
        <dbReference type="ARBA" id="ARBA00033753"/>
    </source>
</evidence>